<keyword evidence="5 7" id="KW-1133">Transmembrane helix</keyword>
<evidence type="ECO:0000256" key="6">
    <source>
        <dbReference type="ARBA" id="ARBA00023136"/>
    </source>
</evidence>
<dbReference type="InterPro" id="IPR035906">
    <property type="entry name" value="MetI-like_sf"/>
</dbReference>
<dbReference type="PANTHER" id="PTHR43386:SF1">
    <property type="entry name" value="D,D-DIPEPTIDE TRANSPORT SYSTEM PERMEASE PROTEIN DDPC-RELATED"/>
    <property type="match status" value="1"/>
</dbReference>
<dbReference type="Proteomes" id="UP000523007">
    <property type="component" value="Unassembled WGS sequence"/>
</dbReference>
<dbReference type="CDD" id="cd06261">
    <property type="entry name" value="TM_PBP2"/>
    <property type="match status" value="1"/>
</dbReference>
<dbReference type="EMBL" id="JACHJT010000001">
    <property type="protein sequence ID" value="MBB4932888.1"/>
    <property type="molecule type" value="Genomic_DNA"/>
</dbReference>
<evidence type="ECO:0000259" key="9">
    <source>
        <dbReference type="PROSITE" id="PS50928"/>
    </source>
</evidence>
<evidence type="ECO:0000256" key="1">
    <source>
        <dbReference type="ARBA" id="ARBA00004651"/>
    </source>
</evidence>
<gene>
    <name evidence="10" type="ORF">F4561_003708</name>
</gene>
<dbReference type="Gene3D" id="1.10.3720.10">
    <property type="entry name" value="MetI-like"/>
    <property type="match status" value="1"/>
</dbReference>
<keyword evidence="4 7" id="KW-0812">Transmembrane</keyword>
<organism evidence="10 11">
    <name type="scientific">Lipingzhangella halophila</name>
    <dbReference type="NCBI Taxonomy" id="1783352"/>
    <lineage>
        <taxon>Bacteria</taxon>
        <taxon>Bacillati</taxon>
        <taxon>Actinomycetota</taxon>
        <taxon>Actinomycetes</taxon>
        <taxon>Streptosporangiales</taxon>
        <taxon>Nocardiopsidaceae</taxon>
        <taxon>Lipingzhangella</taxon>
    </lineage>
</organism>
<feature type="transmembrane region" description="Helical" evidence="7">
    <location>
        <begin position="139"/>
        <end position="164"/>
    </location>
</feature>
<comment type="caution">
    <text evidence="10">The sequence shown here is derived from an EMBL/GenBank/DDBJ whole genome shotgun (WGS) entry which is preliminary data.</text>
</comment>
<evidence type="ECO:0000256" key="5">
    <source>
        <dbReference type="ARBA" id="ARBA00022989"/>
    </source>
</evidence>
<proteinExistence type="inferred from homology"/>
<evidence type="ECO:0000256" key="8">
    <source>
        <dbReference type="SAM" id="MobiDB-lite"/>
    </source>
</evidence>
<dbReference type="InterPro" id="IPR050366">
    <property type="entry name" value="BP-dependent_transpt_permease"/>
</dbReference>
<feature type="transmembrane region" description="Helical" evidence="7">
    <location>
        <begin position="256"/>
        <end position="275"/>
    </location>
</feature>
<sequence length="291" mass="30058">MTAVAEVPAAPETERSRPSPRPHRGRLAYRLALGWIVLLAVLAATAGLIAPFDPTAPAGPARLAPFSDAGHLLGTDSIGRDVLSRLLYGIRISVAVGVGATLIAVTAGVLVGLLAAYYRGWVAAAVNVGTDTVLSFPPLLVLLALAAVLNPGVPALILSLGLLFTPPFARLTRSAALSQMELDYIAAARSLGAGAGRIIFFELLPNSIRPVISYSVVVVALVIVIEGSLSFLGVGIPPPAPSWGSMIASAKDHIALAPYLMAPPALMLVLTVLAFNTAGDHLRNRFSGSAQ</sequence>
<evidence type="ECO:0000256" key="2">
    <source>
        <dbReference type="ARBA" id="ARBA00022448"/>
    </source>
</evidence>
<dbReference type="SUPFAM" id="SSF161098">
    <property type="entry name" value="MetI-like"/>
    <property type="match status" value="1"/>
</dbReference>
<keyword evidence="11" id="KW-1185">Reference proteome</keyword>
<dbReference type="RefSeq" id="WP_184580584.1">
    <property type="nucleotide sequence ID" value="NZ_JACHJT010000001.1"/>
</dbReference>
<feature type="transmembrane region" description="Helical" evidence="7">
    <location>
        <begin position="211"/>
        <end position="236"/>
    </location>
</feature>
<feature type="transmembrane region" description="Helical" evidence="7">
    <location>
        <begin position="92"/>
        <end position="118"/>
    </location>
</feature>
<dbReference type="AlphaFoldDB" id="A0A7W7RJR5"/>
<feature type="transmembrane region" description="Helical" evidence="7">
    <location>
        <begin position="27"/>
        <end position="50"/>
    </location>
</feature>
<dbReference type="InterPro" id="IPR000515">
    <property type="entry name" value="MetI-like"/>
</dbReference>
<dbReference type="GO" id="GO:0055085">
    <property type="term" value="P:transmembrane transport"/>
    <property type="evidence" value="ECO:0007669"/>
    <property type="project" value="InterPro"/>
</dbReference>
<evidence type="ECO:0000256" key="4">
    <source>
        <dbReference type="ARBA" id="ARBA00022692"/>
    </source>
</evidence>
<feature type="transmembrane region" description="Helical" evidence="7">
    <location>
        <begin position="184"/>
        <end position="204"/>
    </location>
</feature>
<protein>
    <submittedName>
        <fullName evidence="10">Peptide/nickel transport system permease protein</fullName>
    </submittedName>
</protein>
<evidence type="ECO:0000313" key="10">
    <source>
        <dbReference type="EMBL" id="MBB4932888.1"/>
    </source>
</evidence>
<feature type="domain" description="ABC transmembrane type-1" evidence="9">
    <location>
        <begin position="90"/>
        <end position="279"/>
    </location>
</feature>
<feature type="region of interest" description="Disordered" evidence="8">
    <location>
        <begin position="1"/>
        <end position="23"/>
    </location>
</feature>
<comment type="subcellular location">
    <subcellularLocation>
        <location evidence="1 7">Cell membrane</location>
        <topology evidence="1 7">Multi-pass membrane protein</topology>
    </subcellularLocation>
</comment>
<evidence type="ECO:0000256" key="3">
    <source>
        <dbReference type="ARBA" id="ARBA00022475"/>
    </source>
</evidence>
<evidence type="ECO:0000313" key="11">
    <source>
        <dbReference type="Proteomes" id="UP000523007"/>
    </source>
</evidence>
<keyword evidence="3" id="KW-1003">Cell membrane</keyword>
<dbReference type="PANTHER" id="PTHR43386">
    <property type="entry name" value="OLIGOPEPTIDE TRANSPORT SYSTEM PERMEASE PROTEIN APPC"/>
    <property type="match status" value="1"/>
</dbReference>
<keyword evidence="2 7" id="KW-0813">Transport</keyword>
<reference evidence="10 11" key="1">
    <citation type="submission" date="2020-08" db="EMBL/GenBank/DDBJ databases">
        <title>Sequencing the genomes of 1000 actinobacteria strains.</title>
        <authorList>
            <person name="Klenk H.-P."/>
        </authorList>
    </citation>
    <scope>NUCLEOTIDE SEQUENCE [LARGE SCALE GENOMIC DNA]</scope>
    <source>
        <strain evidence="10 11">DSM 102030</strain>
    </source>
</reference>
<comment type="similarity">
    <text evidence="7">Belongs to the binding-protein-dependent transport system permease family.</text>
</comment>
<dbReference type="Pfam" id="PF00528">
    <property type="entry name" value="BPD_transp_1"/>
    <property type="match status" value="1"/>
</dbReference>
<dbReference type="GO" id="GO:0005886">
    <property type="term" value="C:plasma membrane"/>
    <property type="evidence" value="ECO:0007669"/>
    <property type="project" value="UniProtKB-SubCell"/>
</dbReference>
<accession>A0A7W7RJR5</accession>
<keyword evidence="6 7" id="KW-0472">Membrane</keyword>
<feature type="compositionally biased region" description="Low complexity" evidence="8">
    <location>
        <begin position="1"/>
        <end position="11"/>
    </location>
</feature>
<dbReference type="PROSITE" id="PS50928">
    <property type="entry name" value="ABC_TM1"/>
    <property type="match status" value="1"/>
</dbReference>
<name>A0A7W7RJR5_9ACTN</name>
<evidence type="ECO:0000256" key="7">
    <source>
        <dbReference type="RuleBase" id="RU363032"/>
    </source>
</evidence>